<accession>A0ABR4EMB4</accession>
<comment type="caution">
    <text evidence="2">The sequence shown here is derived from an EMBL/GenBank/DDBJ whole genome shotgun (WGS) entry which is preliminary data.</text>
</comment>
<evidence type="ECO:0000256" key="1">
    <source>
        <dbReference type="SAM" id="MobiDB-lite"/>
    </source>
</evidence>
<organism evidence="2 3">
    <name type="scientific">Diaporthe vaccinii</name>
    <dbReference type="NCBI Taxonomy" id="105482"/>
    <lineage>
        <taxon>Eukaryota</taxon>
        <taxon>Fungi</taxon>
        <taxon>Dikarya</taxon>
        <taxon>Ascomycota</taxon>
        <taxon>Pezizomycotina</taxon>
        <taxon>Sordariomycetes</taxon>
        <taxon>Sordariomycetidae</taxon>
        <taxon>Diaporthales</taxon>
        <taxon>Diaporthaceae</taxon>
        <taxon>Diaporthe</taxon>
        <taxon>Diaporthe eres species complex</taxon>
    </lineage>
</organism>
<evidence type="ECO:0000313" key="3">
    <source>
        <dbReference type="Proteomes" id="UP001600888"/>
    </source>
</evidence>
<feature type="region of interest" description="Disordered" evidence="1">
    <location>
        <begin position="54"/>
        <end position="77"/>
    </location>
</feature>
<proteinExistence type="predicted"/>
<reference evidence="2 3" key="1">
    <citation type="submission" date="2024-03" db="EMBL/GenBank/DDBJ databases">
        <title>A high-quality draft genome sequence of Diaporthe vaccinii, a causative agent of upright dieback and viscid rot disease in cranberry plants.</title>
        <authorList>
            <person name="Sarrasin M."/>
            <person name="Lang B.F."/>
            <person name="Burger G."/>
        </authorList>
    </citation>
    <scope>NUCLEOTIDE SEQUENCE [LARGE SCALE GENOMIC DNA]</scope>
    <source>
        <strain evidence="2 3">IS7</strain>
    </source>
</reference>
<dbReference type="Proteomes" id="UP001600888">
    <property type="component" value="Unassembled WGS sequence"/>
</dbReference>
<dbReference type="EMBL" id="JBAWTH010000042">
    <property type="protein sequence ID" value="KAL2283480.1"/>
    <property type="molecule type" value="Genomic_DNA"/>
</dbReference>
<sequence length="77" mass="8701">MIASSMKCPTTATPDFYHKRTLAGNPMPEQQGPLLQVFLMPNPRLDVHITLRVDQGTRPDPPDLPRRNLHLLDRLCG</sequence>
<protein>
    <submittedName>
        <fullName evidence="2">Uncharacterized protein</fullName>
    </submittedName>
</protein>
<gene>
    <name evidence="2" type="ORF">FJTKL_09821</name>
</gene>
<name>A0ABR4EMB4_9PEZI</name>
<keyword evidence="3" id="KW-1185">Reference proteome</keyword>
<evidence type="ECO:0000313" key="2">
    <source>
        <dbReference type="EMBL" id="KAL2283480.1"/>
    </source>
</evidence>